<dbReference type="AlphaFoldDB" id="A0A834T3C6"/>
<dbReference type="Proteomes" id="UP000634136">
    <property type="component" value="Unassembled WGS sequence"/>
</dbReference>
<dbReference type="EMBL" id="JAAIUW010000009">
    <property type="protein sequence ID" value="KAF7815019.1"/>
    <property type="molecule type" value="Genomic_DNA"/>
</dbReference>
<reference evidence="1" key="1">
    <citation type="submission" date="2020-09" db="EMBL/GenBank/DDBJ databases">
        <title>Genome-Enabled Discovery of Anthraquinone Biosynthesis in Senna tora.</title>
        <authorList>
            <person name="Kang S.-H."/>
            <person name="Pandey R.P."/>
            <person name="Lee C.-M."/>
            <person name="Sim J.-S."/>
            <person name="Jeong J.-T."/>
            <person name="Choi B.-S."/>
            <person name="Jung M."/>
            <person name="Ginzburg D."/>
            <person name="Zhao K."/>
            <person name="Won S.Y."/>
            <person name="Oh T.-J."/>
            <person name="Yu Y."/>
            <person name="Kim N.-H."/>
            <person name="Lee O.R."/>
            <person name="Lee T.-H."/>
            <person name="Bashyal P."/>
            <person name="Kim T.-S."/>
            <person name="Lee W.-H."/>
            <person name="Kawkins C."/>
            <person name="Kim C.-K."/>
            <person name="Kim J.S."/>
            <person name="Ahn B.O."/>
            <person name="Rhee S.Y."/>
            <person name="Sohng J.K."/>
        </authorList>
    </citation>
    <scope>NUCLEOTIDE SEQUENCE</scope>
    <source>
        <tissue evidence="1">Leaf</tissue>
    </source>
</reference>
<comment type="caution">
    <text evidence="1">The sequence shown here is derived from an EMBL/GenBank/DDBJ whole genome shotgun (WGS) entry which is preliminary data.</text>
</comment>
<keyword evidence="2" id="KW-1185">Reference proteome</keyword>
<evidence type="ECO:0000313" key="1">
    <source>
        <dbReference type="EMBL" id="KAF7815019.1"/>
    </source>
</evidence>
<organism evidence="1 2">
    <name type="scientific">Senna tora</name>
    <dbReference type="NCBI Taxonomy" id="362788"/>
    <lineage>
        <taxon>Eukaryota</taxon>
        <taxon>Viridiplantae</taxon>
        <taxon>Streptophyta</taxon>
        <taxon>Embryophyta</taxon>
        <taxon>Tracheophyta</taxon>
        <taxon>Spermatophyta</taxon>
        <taxon>Magnoliopsida</taxon>
        <taxon>eudicotyledons</taxon>
        <taxon>Gunneridae</taxon>
        <taxon>Pentapetalae</taxon>
        <taxon>rosids</taxon>
        <taxon>fabids</taxon>
        <taxon>Fabales</taxon>
        <taxon>Fabaceae</taxon>
        <taxon>Caesalpinioideae</taxon>
        <taxon>Cassia clade</taxon>
        <taxon>Senna</taxon>
    </lineage>
</organism>
<sequence>MDDAFTACIYENANVCKEANGVAWQQLSKIDEHQ</sequence>
<protein>
    <submittedName>
        <fullName evidence="1">Uncharacterized protein</fullName>
    </submittedName>
</protein>
<evidence type="ECO:0000313" key="2">
    <source>
        <dbReference type="Proteomes" id="UP000634136"/>
    </source>
</evidence>
<accession>A0A834T3C6</accession>
<gene>
    <name evidence="1" type="ORF">G2W53_028988</name>
</gene>
<name>A0A834T3C6_9FABA</name>
<proteinExistence type="predicted"/>